<dbReference type="KEGG" id="fla:SY85_14610"/>
<reference evidence="2 3" key="2">
    <citation type="journal article" date="2016" name="Int. J. Syst. Evol. Microbiol.">
        <title>Flavisolibacter tropicus sp. nov., isolated from tropical soil.</title>
        <authorList>
            <person name="Lee J.J."/>
            <person name="Kang M.S."/>
            <person name="Kim G.S."/>
            <person name="Lee C.S."/>
            <person name="Lim S."/>
            <person name="Lee J."/>
            <person name="Roh S.H."/>
            <person name="Kang H."/>
            <person name="Ha J.M."/>
            <person name="Bae S."/>
            <person name="Jung H.Y."/>
            <person name="Kim M.K."/>
        </authorList>
    </citation>
    <scope>NUCLEOTIDE SEQUENCE [LARGE SCALE GENOMIC DNA]</scope>
    <source>
        <strain evidence="2 3">LCS9</strain>
    </source>
</reference>
<evidence type="ECO:0000313" key="2">
    <source>
        <dbReference type="EMBL" id="ANE53501.1"/>
    </source>
</evidence>
<dbReference type="Pfam" id="PF13568">
    <property type="entry name" value="OMP_b-brl_2"/>
    <property type="match status" value="1"/>
</dbReference>
<sequence>MAQTAPSFGIKAGLSSSTMKGNAVSNLNNLIDYTNDAITSSGRTGFFAGANVSIPVSELFSVEPGVYYAQKGYTLNGELNLKGVEFLGANAKAQLQSHYIDMPVVLKANLGGLQVFAGPQVSYLAKADLRTTAGVLGFNVLNRKMDATDQLNRWDAGLTGGIGYQFSNGFNLTASYDHGLSKVDANKRFDSYNRSFKVGAGFRF</sequence>
<evidence type="ECO:0000313" key="3">
    <source>
        <dbReference type="Proteomes" id="UP000077177"/>
    </source>
</evidence>
<proteinExistence type="predicted"/>
<dbReference type="STRING" id="1492898.SY85_14610"/>
<dbReference type="EMBL" id="CP011390">
    <property type="protein sequence ID" value="ANE53501.1"/>
    <property type="molecule type" value="Genomic_DNA"/>
</dbReference>
<dbReference type="InterPro" id="IPR025665">
    <property type="entry name" value="Beta-barrel_OMP_2"/>
</dbReference>
<evidence type="ECO:0000259" key="1">
    <source>
        <dbReference type="Pfam" id="PF13568"/>
    </source>
</evidence>
<organism evidence="2 3">
    <name type="scientific">Flavisolibacter tropicus</name>
    <dbReference type="NCBI Taxonomy" id="1492898"/>
    <lineage>
        <taxon>Bacteria</taxon>
        <taxon>Pseudomonadati</taxon>
        <taxon>Bacteroidota</taxon>
        <taxon>Chitinophagia</taxon>
        <taxon>Chitinophagales</taxon>
        <taxon>Chitinophagaceae</taxon>
        <taxon>Flavisolibacter</taxon>
    </lineage>
</organism>
<accession>A0A172U2A2</accession>
<feature type="domain" description="Outer membrane protein beta-barrel" evidence="1">
    <location>
        <begin position="2"/>
        <end position="183"/>
    </location>
</feature>
<dbReference type="AlphaFoldDB" id="A0A172U2A2"/>
<name>A0A172U2A2_9BACT</name>
<keyword evidence="3" id="KW-1185">Reference proteome</keyword>
<protein>
    <recommendedName>
        <fullName evidence="1">Outer membrane protein beta-barrel domain-containing protein</fullName>
    </recommendedName>
</protein>
<dbReference type="Proteomes" id="UP000077177">
    <property type="component" value="Chromosome"/>
</dbReference>
<reference evidence="3" key="1">
    <citation type="submission" date="2015-01" db="EMBL/GenBank/DDBJ databases">
        <title>Flavisolibacter sp./LCS9/ whole genome sequencing.</title>
        <authorList>
            <person name="Kim M.K."/>
            <person name="Srinivasan S."/>
            <person name="Lee J.-J."/>
        </authorList>
    </citation>
    <scope>NUCLEOTIDE SEQUENCE [LARGE SCALE GENOMIC DNA]</scope>
    <source>
        <strain evidence="3">LCS9</strain>
    </source>
</reference>
<gene>
    <name evidence="2" type="ORF">SY85_14610</name>
</gene>